<feature type="transmembrane region" description="Helical" evidence="7">
    <location>
        <begin position="238"/>
        <end position="258"/>
    </location>
</feature>
<evidence type="ECO:0000313" key="10">
    <source>
        <dbReference type="EMBL" id="MFC0524301.1"/>
    </source>
</evidence>
<dbReference type="PANTHER" id="PTHR43394">
    <property type="entry name" value="ATP-DEPENDENT PERMEASE MDL1, MITOCHONDRIAL"/>
    <property type="match status" value="1"/>
</dbReference>
<comment type="caution">
    <text evidence="10">The sequence shown here is derived from an EMBL/GenBank/DDBJ whole genome shotgun (WGS) entry which is preliminary data.</text>
</comment>
<evidence type="ECO:0000256" key="5">
    <source>
        <dbReference type="ARBA" id="ARBA00022989"/>
    </source>
</evidence>
<evidence type="ECO:0000256" key="3">
    <source>
        <dbReference type="ARBA" id="ARBA00022741"/>
    </source>
</evidence>
<dbReference type="InterPro" id="IPR003593">
    <property type="entry name" value="AAA+_ATPase"/>
</dbReference>
<dbReference type="PROSITE" id="PS50929">
    <property type="entry name" value="ABC_TM1F"/>
    <property type="match status" value="1"/>
</dbReference>
<keyword evidence="5 7" id="KW-1133">Transmembrane helix</keyword>
<dbReference type="Gene3D" id="3.40.50.300">
    <property type="entry name" value="P-loop containing nucleotide triphosphate hydrolases"/>
    <property type="match status" value="1"/>
</dbReference>
<feature type="transmembrane region" description="Helical" evidence="7">
    <location>
        <begin position="155"/>
        <end position="174"/>
    </location>
</feature>
<dbReference type="SMART" id="SM00382">
    <property type="entry name" value="AAA"/>
    <property type="match status" value="1"/>
</dbReference>
<accession>A0ABV6LPF9</accession>
<dbReference type="PROSITE" id="PS00211">
    <property type="entry name" value="ABC_TRANSPORTER_1"/>
    <property type="match status" value="1"/>
</dbReference>
<feature type="transmembrane region" description="Helical" evidence="7">
    <location>
        <begin position="125"/>
        <end position="149"/>
    </location>
</feature>
<dbReference type="InterPro" id="IPR017871">
    <property type="entry name" value="ABC_transporter-like_CS"/>
</dbReference>
<dbReference type="InterPro" id="IPR036640">
    <property type="entry name" value="ABC1_TM_sf"/>
</dbReference>
<evidence type="ECO:0000256" key="4">
    <source>
        <dbReference type="ARBA" id="ARBA00022840"/>
    </source>
</evidence>
<dbReference type="InterPro" id="IPR039421">
    <property type="entry name" value="Type_1_exporter"/>
</dbReference>
<dbReference type="Gene3D" id="1.20.1560.10">
    <property type="entry name" value="ABC transporter type 1, transmembrane domain"/>
    <property type="match status" value="1"/>
</dbReference>
<feature type="domain" description="ABC transmembrane type-1" evidence="9">
    <location>
        <begin position="16"/>
        <end position="298"/>
    </location>
</feature>
<dbReference type="RefSeq" id="WP_377348138.1">
    <property type="nucleotide sequence ID" value="NZ_JBHLTP010000010.1"/>
</dbReference>
<dbReference type="SUPFAM" id="SSF90123">
    <property type="entry name" value="ABC transporter transmembrane region"/>
    <property type="match status" value="1"/>
</dbReference>
<dbReference type="InterPro" id="IPR011527">
    <property type="entry name" value="ABC1_TM_dom"/>
</dbReference>
<protein>
    <submittedName>
        <fullName evidence="10">ABC transporter ATP-binding protein</fullName>
    </submittedName>
</protein>
<feature type="domain" description="ABC transporter" evidence="8">
    <location>
        <begin position="332"/>
        <end position="564"/>
    </location>
</feature>
<dbReference type="Pfam" id="PF00005">
    <property type="entry name" value="ABC_tran"/>
    <property type="match status" value="1"/>
</dbReference>
<name>A0ABV6LPF9_9BACI</name>
<evidence type="ECO:0000256" key="7">
    <source>
        <dbReference type="SAM" id="Phobius"/>
    </source>
</evidence>
<keyword evidence="6 7" id="KW-0472">Membrane</keyword>
<evidence type="ECO:0000259" key="8">
    <source>
        <dbReference type="PROSITE" id="PS50893"/>
    </source>
</evidence>
<evidence type="ECO:0000259" key="9">
    <source>
        <dbReference type="PROSITE" id="PS50929"/>
    </source>
</evidence>
<dbReference type="Pfam" id="PF00664">
    <property type="entry name" value="ABC_membrane"/>
    <property type="match status" value="1"/>
</dbReference>
<dbReference type="GO" id="GO:0005524">
    <property type="term" value="F:ATP binding"/>
    <property type="evidence" value="ECO:0007669"/>
    <property type="project" value="UniProtKB-KW"/>
</dbReference>
<keyword evidence="11" id="KW-1185">Reference proteome</keyword>
<sequence length="576" mass="63915">MKTVWQYVIQYRGSVAIAIVLMIIELLVELSQPLVMGIIIDQGIMKGEMEVVGKWGLLLLSLSFLAFVCGIVNSFYAARVSQGTGYDIRRDVFTKIQTFTAAQFQRFPAYSLITRLTNDVTHLQTLVFMILRIMLRAPLFIIGALIMALTVHMKLALILIAAVPVLFGFMLWVLKKGIKLFQEVQTKLDTVNHMVRESLTNMRLIKAYNRAEHEEHQFDEQHLPFIAHNKKALRMLELTMPVTMLGMNVVLMYVLWVGAFDLKAGTAQPGEVVAVLNYGTRVMFSFSVFSFLTSVFSRGKASADRLEELLGEAVDQPPMVQPDEETEMNGELVLDDVSFYYPGNNGPALSEVSLHIPAKYTVGVVGTTGSGKTTLLKLLALLYTPSTGSVLVDHQHVSYANRWALQRQIGLVTQEPHLFSGSIYDNIAFGGEKEVGEVIQAAKSAHIHDFIQSLPEGYHTKVGQKGVNLSGGQKQRISLARALLVKPAILLLDDSTSALDAQTEKHVLASISNLACTTIMVSQKISTIQHADIIFVLENGALDAKGTHGELLRQNKVYQTLYHSQQSREEEGHEVL</sequence>
<organism evidence="10 11">
    <name type="scientific">Pontibacillus salicampi</name>
    <dbReference type="NCBI Taxonomy" id="1449801"/>
    <lineage>
        <taxon>Bacteria</taxon>
        <taxon>Bacillati</taxon>
        <taxon>Bacillota</taxon>
        <taxon>Bacilli</taxon>
        <taxon>Bacillales</taxon>
        <taxon>Bacillaceae</taxon>
        <taxon>Pontibacillus</taxon>
    </lineage>
</organism>
<dbReference type="PANTHER" id="PTHR43394:SF1">
    <property type="entry name" value="ATP-BINDING CASSETTE SUB-FAMILY B MEMBER 10, MITOCHONDRIAL"/>
    <property type="match status" value="1"/>
</dbReference>
<proteinExistence type="predicted"/>
<evidence type="ECO:0000313" key="11">
    <source>
        <dbReference type="Proteomes" id="UP001589836"/>
    </source>
</evidence>
<dbReference type="PROSITE" id="PS50893">
    <property type="entry name" value="ABC_TRANSPORTER_2"/>
    <property type="match status" value="1"/>
</dbReference>
<dbReference type="CDD" id="cd18548">
    <property type="entry name" value="ABC_6TM_Tm287_like"/>
    <property type="match status" value="1"/>
</dbReference>
<dbReference type="Proteomes" id="UP001589836">
    <property type="component" value="Unassembled WGS sequence"/>
</dbReference>
<comment type="subcellular location">
    <subcellularLocation>
        <location evidence="1">Cell membrane</location>
        <topology evidence="1">Multi-pass membrane protein</topology>
    </subcellularLocation>
</comment>
<keyword evidence="4 10" id="KW-0067">ATP-binding</keyword>
<evidence type="ECO:0000256" key="2">
    <source>
        <dbReference type="ARBA" id="ARBA00022692"/>
    </source>
</evidence>
<feature type="transmembrane region" description="Helical" evidence="7">
    <location>
        <begin position="12"/>
        <end position="35"/>
    </location>
</feature>
<feature type="transmembrane region" description="Helical" evidence="7">
    <location>
        <begin position="55"/>
        <end position="76"/>
    </location>
</feature>
<dbReference type="SUPFAM" id="SSF52540">
    <property type="entry name" value="P-loop containing nucleoside triphosphate hydrolases"/>
    <property type="match status" value="1"/>
</dbReference>
<evidence type="ECO:0000256" key="1">
    <source>
        <dbReference type="ARBA" id="ARBA00004651"/>
    </source>
</evidence>
<dbReference type="InterPro" id="IPR027417">
    <property type="entry name" value="P-loop_NTPase"/>
</dbReference>
<keyword evidence="2 7" id="KW-0812">Transmembrane</keyword>
<keyword evidence="3" id="KW-0547">Nucleotide-binding</keyword>
<dbReference type="EMBL" id="JBHLTP010000010">
    <property type="protein sequence ID" value="MFC0524301.1"/>
    <property type="molecule type" value="Genomic_DNA"/>
</dbReference>
<evidence type="ECO:0000256" key="6">
    <source>
        <dbReference type="ARBA" id="ARBA00023136"/>
    </source>
</evidence>
<dbReference type="InterPro" id="IPR003439">
    <property type="entry name" value="ABC_transporter-like_ATP-bd"/>
</dbReference>
<gene>
    <name evidence="10" type="ORF">ACFFGV_12060</name>
</gene>
<reference evidence="10 11" key="1">
    <citation type="submission" date="2024-09" db="EMBL/GenBank/DDBJ databases">
        <authorList>
            <person name="Sun Q."/>
            <person name="Mori K."/>
        </authorList>
    </citation>
    <scope>NUCLEOTIDE SEQUENCE [LARGE SCALE GENOMIC DNA]</scope>
    <source>
        <strain evidence="10 11">NCAIM B.02529</strain>
    </source>
</reference>